<evidence type="ECO:0000313" key="1">
    <source>
        <dbReference type="EMBL" id="ADG41042.1"/>
    </source>
</evidence>
<dbReference type="EMBL" id="CP001758">
    <property type="protein sequence ID" value="ADG41042.1"/>
    <property type="molecule type" value="Genomic_DNA"/>
</dbReference>
<dbReference type="GO" id="GO:0008253">
    <property type="term" value="F:5'-nucleotidase activity"/>
    <property type="evidence" value="ECO:0007669"/>
    <property type="project" value="InterPro"/>
</dbReference>
<dbReference type="eggNOG" id="COG1011">
    <property type="taxonomic scope" value="Bacteria"/>
</dbReference>
<proteinExistence type="predicted"/>
<dbReference type="SFLD" id="SFLDG01135">
    <property type="entry name" value="C1.5.6:_HAD__Beta-PGM__Phospha"/>
    <property type="match status" value="1"/>
</dbReference>
<dbReference type="InterPro" id="IPR052550">
    <property type="entry name" value="Pyrimidine_5'-ntase_YjjG"/>
</dbReference>
<dbReference type="InterPro" id="IPR023198">
    <property type="entry name" value="PGP-like_dom2"/>
</dbReference>
<dbReference type="SUPFAM" id="SSF56784">
    <property type="entry name" value="HAD-like"/>
    <property type="match status" value="1"/>
</dbReference>
<dbReference type="SFLD" id="SFLDS00003">
    <property type="entry name" value="Haloacid_Dehalogenase"/>
    <property type="match status" value="1"/>
</dbReference>
<accession>D5T4A4</accession>
<sequence>MLILAYPVYLSISNNYYKILNGSNQLMIKNIIFDLDDTLLDFKRGECEGVRDILASQHVPDLEVAFEYYLALNATIWQKIEQGYDSQPLLNTRFSDTLAHFDIQSDGRQLEAMYRTKLDHNYHVISGATTLLDNLKKRGYKLIVGTNGLAKTQYARLAGANIQKYFDSIFISEEIGFNKPQPQFFSHILDVDPKITIDNTVMVGDKLSADIKGALAVNMKSIWFNPNNDQPLSTIKPTYIAQNYQDILDIVTT</sequence>
<dbReference type="NCBIfam" id="TIGR02254">
    <property type="entry name" value="YjjG_YfnB"/>
    <property type="match status" value="1"/>
</dbReference>
<dbReference type="Pfam" id="PF13419">
    <property type="entry name" value="HAD_2"/>
    <property type="match status" value="1"/>
</dbReference>
<gene>
    <name evidence="1" type="ordered locus">LKI_07515</name>
</gene>
<dbReference type="SFLD" id="SFLDG01129">
    <property type="entry name" value="C1.5:_HAD__Beta-PGM__Phosphata"/>
    <property type="match status" value="1"/>
</dbReference>
<protein>
    <submittedName>
        <fullName evidence="1">Hydrolase, HAD superfamily</fullName>
    </submittedName>
</protein>
<dbReference type="Proteomes" id="UP000002362">
    <property type="component" value="Chromosome"/>
</dbReference>
<dbReference type="STRING" id="762051.LKI_07515"/>
<dbReference type="PANTHER" id="PTHR47478">
    <property type="match status" value="1"/>
</dbReference>
<dbReference type="AlphaFoldDB" id="D5T4A4"/>
<reference evidence="1 2" key="1">
    <citation type="journal article" date="2010" name="J. Bacteriol.">
        <title>Complete genome sequence analysis of Leuconostoc kimchii IMSNU 11154.</title>
        <authorList>
            <person name="Oh H.M."/>
            <person name="Cho Y.J."/>
            <person name="Kim B.K."/>
            <person name="Roe J.H."/>
            <person name="Kang S.O."/>
            <person name="Nahm B.H."/>
            <person name="Jeong G."/>
            <person name="Han H.U."/>
            <person name="Chun J."/>
        </authorList>
    </citation>
    <scope>NUCLEOTIDE SEQUENCE [LARGE SCALE GENOMIC DNA]</scope>
    <source>
        <strain evidence="2">IMSNU 11154 / KCTC 2386 / IH25</strain>
    </source>
</reference>
<dbReference type="Gene3D" id="3.40.50.1000">
    <property type="entry name" value="HAD superfamily/HAD-like"/>
    <property type="match status" value="1"/>
</dbReference>
<dbReference type="HOGENOM" id="CLU_045011_8_1_9"/>
<evidence type="ECO:0000313" key="2">
    <source>
        <dbReference type="Proteomes" id="UP000002362"/>
    </source>
</evidence>
<name>D5T4A4_LEUKI</name>
<dbReference type="PRINTS" id="PR00413">
    <property type="entry name" value="HADHALOGNASE"/>
</dbReference>
<dbReference type="Gene3D" id="1.10.150.240">
    <property type="entry name" value="Putative phosphatase, domain 2"/>
    <property type="match status" value="1"/>
</dbReference>
<dbReference type="PATRIC" id="fig|762051.18.peg.1512"/>
<dbReference type="InterPro" id="IPR036412">
    <property type="entry name" value="HAD-like_sf"/>
</dbReference>
<keyword evidence="1" id="KW-0378">Hydrolase</keyword>
<dbReference type="NCBIfam" id="TIGR01549">
    <property type="entry name" value="HAD-SF-IA-v1"/>
    <property type="match status" value="1"/>
</dbReference>
<organism evidence="1 2">
    <name type="scientific">Leuconostoc kimchii (strain IMSNU 11154 / KCTC 2386 / IH25)</name>
    <dbReference type="NCBI Taxonomy" id="762051"/>
    <lineage>
        <taxon>Bacteria</taxon>
        <taxon>Bacillati</taxon>
        <taxon>Bacillota</taxon>
        <taxon>Bacilli</taxon>
        <taxon>Lactobacillales</taxon>
        <taxon>Lactobacillaceae</taxon>
        <taxon>Leuconostoc</taxon>
    </lineage>
</organism>
<dbReference type="InterPro" id="IPR041492">
    <property type="entry name" value="HAD_2"/>
</dbReference>
<dbReference type="InterPro" id="IPR011951">
    <property type="entry name" value="HAD-SF_hydro_IA_YjjG/PynA"/>
</dbReference>
<dbReference type="InterPro" id="IPR023214">
    <property type="entry name" value="HAD_sf"/>
</dbReference>
<dbReference type="eggNOG" id="COG0560">
    <property type="taxonomic scope" value="Bacteria"/>
</dbReference>
<dbReference type="KEGG" id="lki:LKI_07515"/>
<dbReference type="PANTHER" id="PTHR47478:SF1">
    <property type="entry name" value="PYRIMIDINE 5'-NUCLEOTIDASE YJJG"/>
    <property type="match status" value="1"/>
</dbReference>
<dbReference type="InterPro" id="IPR006439">
    <property type="entry name" value="HAD-SF_hydro_IA"/>
</dbReference>